<keyword evidence="3" id="KW-1185">Reference proteome</keyword>
<organism evidence="2 3">
    <name type="scientific">Plakobranchus ocellatus</name>
    <dbReference type="NCBI Taxonomy" id="259542"/>
    <lineage>
        <taxon>Eukaryota</taxon>
        <taxon>Metazoa</taxon>
        <taxon>Spiralia</taxon>
        <taxon>Lophotrochozoa</taxon>
        <taxon>Mollusca</taxon>
        <taxon>Gastropoda</taxon>
        <taxon>Heterobranchia</taxon>
        <taxon>Euthyneura</taxon>
        <taxon>Panpulmonata</taxon>
        <taxon>Sacoglossa</taxon>
        <taxon>Placobranchoidea</taxon>
        <taxon>Plakobranchidae</taxon>
        <taxon>Plakobranchus</taxon>
    </lineage>
</organism>
<evidence type="ECO:0000313" key="2">
    <source>
        <dbReference type="EMBL" id="GFN76431.1"/>
    </source>
</evidence>
<gene>
    <name evidence="2" type="ORF">PoB_000293700</name>
</gene>
<comment type="caution">
    <text evidence="2">The sequence shown here is derived from an EMBL/GenBank/DDBJ whole genome shotgun (WGS) entry which is preliminary data.</text>
</comment>
<protein>
    <submittedName>
        <fullName evidence="2">Uncharacterized protein</fullName>
    </submittedName>
</protein>
<dbReference type="AlphaFoldDB" id="A0AAV3Y300"/>
<accession>A0AAV3Y300</accession>
<sequence length="96" mass="10743">MTKDEWKKLDAAQDEATKYQLQSHARQHAGEKLFQCHTEDWQNRNMEMPNPQRGDLRLSGPPSGQGAGSGARTRDRRVPADLSADLLATVPATPRF</sequence>
<dbReference type="Proteomes" id="UP000735302">
    <property type="component" value="Unassembled WGS sequence"/>
</dbReference>
<dbReference type="EMBL" id="BLXT01000388">
    <property type="protein sequence ID" value="GFN76431.1"/>
    <property type="molecule type" value="Genomic_DNA"/>
</dbReference>
<feature type="region of interest" description="Disordered" evidence="1">
    <location>
        <begin position="42"/>
        <end position="84"/>
    </location>
</feature>
<reference evidence="2 3" key="1">
    <citation type="journal article" date="2021" name="Elife">
        <title>Chloroplast acquisition without the gene transfer in kleptoplastic sea slugs, Plakobranchus ocellatus.</title>
        <authorList>
            <person name="Maeda T."/>
            <person name="Takahashi S."/>
            <person name="Yoshida T."/>
            <person name="Shimamura S."/>
            <person name="Takaki Y."/>
            <person name="Nagai Y."/>
            <person name="Toyoda A."/>
            <person name="Suzuki Y."/>
            <person name="Arimoto A."/>
            <person name="Ishii H."/>
            <person name="Satoh N."/>
            <person name="Nishiyama T."/>
            <person name="Hasebe M."/>
            <person name="Maruyama T."/>
            <person name="Minagawa J."/>
            <person name="Obokata J."/>
            <person name="Shigenobu S."/>
        </authorList>
    </citation>
    <scope>NUCLEOTIDE SEQUENCE [LARGE SCALE GENOMIC DNA]</scope>
</reference>
<name>A0AAV3Y300_9GAST</name>
<proteinExistence type="predicted"/>
<evidence type="ECO:0000313" key="3">
    <source>
        <dbReference type="Proteomes" id="UP000735302"/>
    </source>
</evidence>
<evidence type="ECO:0000256" key="1">
    <source>
        <dbReference type="SAM" id="MobiDB-lite"/>
    </source>
</evidence>